<comment type="similarity">
    <text evidence="1">Belongs to the aldo/keto reductase family.</text>
</comment>
<evidence type="ECO:0000256" key="5">
    <source>
        <dbReference type="PIRSR" id="PIRSR000097-3"/>
    </source>
</evidence>
<dbReference type="Pfam" id="PF00248">
    <property type="entry name" value="Aldo_ket_red"/>
    <property type="match status" value="1"/>
</dbReference>
<evidence type="ECO:0000259" key="6">
    <source>
        <dbReference type="Pfam" id="PF00248"/>
    </source>
</evidence>
<keyword evidence="8" id="KW-1185">Reference proteome</keyword>
<comment type="caution">
    <text evidence="7">The sequence shown here is derived from an EMBL/GenBank/DDBJ whole genome shotgun (WGS) entry which is preliminary data.</text>
</comment>
<reference evidence="7 8" key="1">
    <citation type="journal article" date="2010" name="Int. J. Syst. Evol. Microbiol.">
        <title>Bacillus horneckiae sp. nov., isolated from a spacecraft-assembly clean room.</title>
        <authorList>
            <person name="Vaishampayan P."/>
            <person name="Probst A."/>
            <person name="Krishnamurthi S."/>
            <person name="Ghosh S."/>
            <person name="Osman S."/>
            <person name="McDowall A."/>
            <person name="Ruckmani A."/>
            <person name="Mayilraj S."/>
            <person name="Venkateswaran K."/>
        </authorList>
    </citation>
    <scope>NUCLEOTIDE SEQUENCE [LARGE SCALE GENOMIC DNA]</scope>
    <source>
        <strain evidence="8">1PO1SC</strain>
    </source>
</reference>
<feature type="active site" description="Proton donor" evidence="3">
    <location>
        <position position="52"/>
    </location>
</feature>
<dbReference type="RefSeq" id="WP_066194040.1">
    <property type="nucleotide sequence ID" value="NZ_JARMMB010000034.1"/>
</dbReference>
<dbReference type="GO" id="GO:0016491">
    <property type="term" value="F:oxidoreductase activity"/>
    <property type="evidence" value="ECO:0007669"/>
    <property type="project" value="UniProtKB-KW"/>
</dbReference>
<organism evidence="7 8">
    <name type="scientific">Cytobacillus horneckiae</name>
    <dbReference type="NCBI Taxonomy" id="549687"/>
    <lineage>
        <taxon>Bacteria</taxon>
        <taxon>Bacillati</taxon>
        <taxon>Bacillota</taxon>
        <taxon>Bacilli</taxon>
        <taxon>Bacillales</taxon>
        <taxon>Bacillaceae</taxon>
        <taxon>Cytobacillus</taxon>
    </lineage>
</organism>
<feature type="site" description="Lowers pKa of active site Tyr" evidence="5">
    <location>
        <position position="81"/>
    </location>
</feature>
<dbReference type="PANTHER" id="PTHR43827">
    <property type="entry name" value="2,5-DIKETO-D-GLUCONIC ACID REDUCTASE"/>
    <property type="match status" value="1"/>
</dbReference>
<dbReference type="PIRSF" id="PIRSF000097">
    <property type="entry name" value="AKR"/>
    <property type="match status" value="1"/>
</dbReference>
<dbReference type="PRINTS" id="PR00069">
    <property type="entry name" value="ALDKETRDTASE"/>
</dbReference>
<dbReference type="EMBL" id="PISD01000070">
    <property type="protein sequence ID" value="PKG26327.1"/>
    <property type="molecule type" value="Genomic_DNA"/>
</dbReference>
<dbReference type="InterPro" id="IPR023210">
    <property type="entry name" value="NADP_OxRdtase_dom"/>
</dbReference>
<dbReference type="Proteomes" id="UP000233343">
    <property type="component" value="Unassembled WGS sequence"/>
</dbReference>
<evidence type="ECO:0000313" key="7">
    <source>
        <dbReference type="EMBL" id="PKG26327.1"/>
    </source>
</evidence>
<feature type="binding site" evidence="4">
    <location>
        <position position="114"/>
    </location>
    <ligand>
        <name>substrate</name>
    </ligand>
</feature>
<dbReference type="FunFam" id="3.20.20.100:FF:000015">
    <property type="entry name" value="Oxidoreductase, aldo/keto reductase family"/>
    <property type="match status" value="1"/>
</dbReference>
<proteinExistence type="inferred from homology"/>
<gene>
    <name evidence="7" type="ORF">CWS20_24570</name>
</gene>
<dbReference type="PROSITE" id="PS00063">
    <property type="entry name" value="ALDOKETO_REDUCTASE_3"/>
    <property type="match status" value="1"/>
</dbReference>
<evidence type="ECO:0000256" key="4">
    <source>
        <dbReference type="PIRSR" id="PIRSR000097-2"/>
    </source>
</evidence>
<dbReference type="InterPro" id="IPR018170">
    <property type="entry name" value="Aldo/ket_reductase_CS"/>
</dbReference>
<dbReference type="AlphaFoldDB" id="A0A2N0ZA03"/>
<keyword evidence="2" id="KW-0560">Oxidoreductase</keyword>
<name>A0A2N0ZA03_9BACI</name>
<feature type="domain" description="NADP-dependent oxidoreductase" evidence="6">
    <location>
        <begin position="29"/>
        <end position="264"/>
    </location>
</feature>
<evidence type="ECO:0000256" key="1">
    <source>
        <dbReference type="ARBA" id="ARBA00007905"/>
    </source>
</evidence>
<evidence type="ECO:0000313" key="8">
    <source>
        <dbReference type="Proteomes" id="UP000233343"/>
    </source>
</evidence>
<protein>
    <submittedName>
        <fullName evidence="7">Aldo/keto reductase</fullName>
    </submittedName>
</protein>
<dbReference type="SUPFAM" id="SSF51430">
    <property type="entry name" value="NAD(P)-linked oxidoreductase"/>
    <property type="match status" value="1"/>
</dbReference>
<sequence>MNNQKYIQLNNGVDMPVLGYGVFRVEDGSRLANAVKTAIKIGYRSIDTAQIYGNEASVGQGINEAINEGLVKREELFITSKVWNDGLTYQETLDAYNESLSKMGLDYLDLYLIHWPGEDKYQASWQALETIYNEGKVRAIGVSNFQITHLHQLLNDFEVKPVINQIELHPFLTQAALRNFCADNNIRVEAWSPLMAGELLENPQLKKIAERYNKTIAQIILRWDIQHGIITIPKSVTESRIKENSEIFDFELTKEEVKAIDALNKDKRSGPHPDEFNF</sequence>
<dbReference type="Gene3D" id="3.20.20.100">
    <property type="entry name" value="NADP-dependent oxidoreductase domain"/>
    <property type="match status" value="1"/>
</dbReference>
<dbReference type="InterPro" id="IPR036812">
    <property type="entry name" value="NAD(P)_OxRdtase_dom_sf"/>
</dbReference>
<accession>A0A2N0ZA03</accession>
<dbReference type="PANTHER" id="PTHR43827:SF1">
    <property type="entry name" value="2,5-DIKETO-D-GLUCONIC ACID REDUCTASE"/>
    <property type="match status" value="1"/>
</dbReference>
<evidence type="ECO:0000256" key="3">
    <source>
        <dbReference type="PIRSR" id="PIRSR000097-1"/>
    </source>
</evidence>
<dbReference type="InterPro" id="IPR020471">
    <property type="entry name" value="AKR"/>
</dbReference>
<evidence type="ECO:0000256" key="2">
    <source>
        <dbReference type="ARBA" id="ARBA00023002"/>
    </source>
</evidence>
<dbReference type="PROSITE" id="PS00062">
    <property type="entry name" value="ALDOKETO_REDUCTASE_2"/>
    <property type="match status" value="1"/>
</dbReference>
<dbReference type="PROSITE" id="PS00798">
    <property type="entry name" value="ALDOKETO_REDUCTASE_1"/>
    <property type="match status" value="1"/>
</dbReference>